<organism evidence="3 4">
    <name type="scientific">Coptis chinensis</name>
    <dbReference type="NCBI Taxonomy" id="261450"/>
    <lineage>
        <taxon>Eukaryota</taxon>
        <taxon>Viridiplantae</taxon>
        <taxon>Streptophyta</taxon>
        <taxon>Embryophyta</taxon>
        <taxon>Tracheophyta</taxon>
        <taxon>Spermatophyta</taxon>
        <taxon>Magnoliopsida</taxon>
        <taxon>Ranunculales</taxon>
        <taxon>Ranunculaceae</taxon>
        <taxon>Coptidoideae</taxon>
        <taxon>Coptis</taxon>
    </lineage>
</organism>
<sequence length="103" mass="11616">MEFNYGELEVEKHVQYILSVEKLETVDQDKVISWLLQCQDESGGFAGNIGHDPHVLYTLSAVQVLALFGKLHVLDIDKVSKCILLSVGLRSVKQCLKIYILQL</sequence>
<evidence type="ECO:0000313" key="4">
    <source>
        <dbReference type="Proteomes" id="UP000631114"/>
    </source>
</evidence>
<evidence type="ECO:0000313" key="3">
    <source>
        <dbReference type="EMBL" id="KAF9613232.1"/>
    </source>
</evidence>
<comment type="caution">
    <text evidence="3">The sequence shown here is derived from an EMBL/GenBank/DDBJ whole genome shotgun (WGS) entry which is preliminary data.</text>
</comment>
<gene>
    <name evidence="3" type="ORF">IFM89_006333</name>
</gene>
<dbReference type="OrthoDB" id="5428259at2759"/>
<dbReference type="SUPFAM" id="SSF48239">
    <property type="entry name" value="Terpenoid cyclases/Protein prenyltransferases"/>
    <property type="match status" value="1"/>
</dbReference>
<dbReference type="Proteomes" id="UP000631114">
    <property type="component" value="Unassembled WGS sequence"/>
</dbReference>
<reference evidence="3 4" key="1">
    <citation type="submission" date="2020-10" db="EMBL/GenBank/DDBJ databases">
        <title>The Coptis chinensis genome and diversification of protoberbering-type alkaloids.</title>
        <authorList>
            <person name="Wang B."/>
            <person name="Shu S."/>
            <person name="Song C."/>
            <person name="Liu Y."/>
        </authorList>
    </citation>
    <scope>NUCLEOTIDE SEQUENCE [LARGE SCALE GENOMIC DNA]</scope>
    <source>
        <strain evidence="3">HL-2020</strain>
        <tissue evidence="3">Leaf</tissue>
    </source>
</reference>
<dbReference type="EMBL" id="JADFTS010000003">
    <property type="protein sequence ID" value="KAF9613232.1"/>
    <property type="molecule type" value="Genomic_DNA"/>
</dbReference>
<proteinExistence type="predicted"/>
<evidence type="ECO:0000256" key="1">
    <source>
        <dbReference type="ARBA" id="ARBA00022737"/>
    </source>
</evidence>
<dbReference type="Gene3D" id="1.50.10.20">
    <property type="match status" value="1"/>
</dbReference>
<dbReference type="Pfam" id="PF00432">
    <property type="entry name" value="Prenyltrans"/>
    <property type="match status" value="1"/>
</dbReference>
<dbReference type="InterPro" id="IPR008930">
    <property type="entry name" value="Terpenoid_cyclase/PrenylTrfase"/>
</dbReference>
<dbReference type="AlphaFoldDB" id="A0A835IAJ8"/>
<keyword evidence="1" id="KW-0677">Repeat</keyword>
<protein>
    <recommendedName>
        <fullName evidence="2">Prenyltransferase alpha-alpha toroid domain-containing protein</fullName>
    </recommendedName>
</protein>
<dbReference type="GO" id="GO:0003824">
    <property type="term" value="F:catalytic activity"/>
    <property type="evidence" value="ECO:0007669"/>
    <property type="project" value="InterPro"/>
</dbReference>
<dbReference type="InterPro" id="IPR001330">
    <property type="entry name" value="Prenyltrans"/>
</dbReference>
<feature type="domain" description="Prenyltransferase alpha-alpha toroid" evidence="2">
    <location>
        <begin position="16"/>
        <end position="83"/>
    </location>
</feature>
<evidence type="ECO:0000259" key="2">
    <source>
        <dbReference type="Pfam" id="PF00432"/>
    </source>
</evidence>
<keyword evidence="4" id="KW-1185">Reference proteome</keyword>
<accession>A0A835IAJ8</accession>
<name>A0A835IAJ8_9MAGN</name>